<keyword evidence="1" id="KW-1133">Transmembrane helix</keyword>
<dbReference type="Proteomes" id="UP001333710">
    <property type="component" value="Chromosome"/>
</dbReference>
<dbReference type="InterPro" id="IPR011033">
    <property type="entry name" value="PRC_barrel-like_sf"/>
</dbReference>
<keyword evidence="1" id="KW-0812">Transmembrane</keyword>
<sequence>MNTEAVAGSPNKEERVSKVVRQYRVNKLGNYNIVDNKGARVGKLIDMIVSYPSGRITFAVMSCGGFLGFGEVMFMVPWQKIELDIKKQEFFLSISIDRLKKAPSFNGSSWPDLHDKASMQHVLKFYENDSGDNPEKNLTPPFSRQ</sequence>
<dbReference type="KEGG" id="pmaw:MACH26_05190"/>
<dbReference type="PANTHER" id="PTHR36505:SF1">
    <property type="entry name" value="BLR1072 PROTEIN"/>
    <property type="match status" value="1"/>
</dbReference>
<reference evidence="3" key="1">
    <citation type="submission" date="2023-01" db="EMBL/GenBank/DDBJ databases">
        <title>Complete genome sequence of Planctobacterium marinum strain Dej080120_11.</title>
        <authorList>
            <person name="Ueki S."/>
            <person name="Maruyama F."/>
        </authorList>
    </citation>
    <scope>NUCLEOTIDE SEQUENCE</scope>
    <source>
        <strain evidence="3">Dej080120_11</strain>
    </source>
</reference>
<evidence type="ECO:0000313" key="3">
    <source>
        <dbReference type="EMBL" id="BDX04998.1"/>
    </source>
</evidence>
<dbReference type="AlphaFoldDB" id="A0AA48KP32"/>
<keyword evidence="4" id="KW-1185">Reference proteome</keyword>
<evidence type="ECO:0000313" key="4">
    <source>
        <dbReference type="Proteomes" id="UP001333710"/>
    </source>
</evidence>
<proteinExistence type="predicted"/>
<dbReference type="Pfam" id="PF05239">
    <property type="entry name" value="PRC"/>
    <property type="match status" value="1"/>
</dbReference>
<evidence type="ECO:0000259" key="2">
    <source>
        <dbReference type="Pfam" id="PF05239"/>
    </source>
</evidence>
<feature type="transmembrane region" description="Helical" evidence="1">
    <location>
        <begin position="56"/>
        <end position="78"/>
    </location>
</feature>
<protein>
    <recommendedName>
        <fullName evidence="2">PRC-barrel domain-containing protein</fullName>
    </recommendedName>
</protein>
<dbReference type="PANTHER" id="PTHR36505">
    <property type="entry name" value="BLR1072 PROTEIN"/>
    <property type="match status" value="1"/>
</dbReference>
<dbReference type="EMBL" id="AP027272">
    <property type="protein sequence ID" value="BDX04998.1"/>
    <property type="molecule type" value="Genomic_DNA"/>
</dbReference>
<feature type="domain" description="PRC-barrel" evidence="2">
    <location>
        <begin position="22"/>
        <end position="83"/>
    </location>
</feature>
<keyword evidence="1" id="KW-0472">Membrane</keyword>
<evidence type="ECO:0000256" key="1">
    <source>
        <dbReference type="SAM" id="Phobius"/>
    </source>
</evidence>
<dbReference type="SUPFAM" id="SSF50346">
    <property type="entry name" value="PRC-barrel domain"/>
    <property type="match status" value="1"/>
</dbReference>
<gene>
    <name evidence="3" type="ORF">MACH26_05190</name>
</gene>
<name>A0AA48KP32_9ALTE</name>
<dbReference type="Gene3D" id="2.30.30.240">
    <property type="entry name" value="PRC-barrel domain"/>
    <property type="match status" value="1"/>
</dbReference>
<dbReference type="RefSeq" id="WP_338290909.1">
    <property type="nucleotide sequence ID" value="NZ_AP027272.1"/>
</dbReference>
<accession>A0AA48KP32</accession>
<dbReference type="InterPro" id="IPR027275">
    <property type="entry name" value="PRC-brl_dom"/>
</dbReference>
<organism evidence="3 4">
    <name type="scientific">Planctobacterium marinum</name>
    <dbReference type="NCBI Taxonomy" id="1631968"/>
    <lineage>
        <taxon>Bacteria</taxon>
        <taxon>Pseudomonadati</taxon>
        <taxon>Pseudomonadota</taxon>
        <taxon>Gammaproteobacteria</taxon>
        <taxon>Alteromonadales</taxon>
        <taxon>Alteromonadaceae</taxon>
        <taxon>Planctobacterium</taxon>
    </lineage>
</organism>